<dbReference type="Proteomes" id="UP000012429">
    <property type="component" value="Unassembled WGS sequence"/>
</dbReference>
<proteinExistence type="predicted"/>
<feature type="compositionally biased region" description="Basic and acidic residues" evidence="1">
    <location>
        <begin position="480"/>
        <end position="498"/>
    </location>
</feature>
<dbReference type="AlphaFoldDB" id="N6V170"/>
<feature type="region of interest" description="Disordered" evidence="1">
    <location>
        <begin position="480"/>
        <end position="547"/>
    </location>
</feature>
<evidence type="ECO:0000313" key="2">
    <source>
        <dbReference type="EMBL" id="ENN84882.1"/>
    </source>
</evidence>
<feature type="region of interest" description="Disordered" evidence="1">
    <location>
        <begin position="381"/>
        <end position="430"/>
    </location>
</feature>
<dbReference type="EMBL" id="AQHN01000085">
    <property type="protein sequence ID" value="ENN84882.1"/>
    <property type="molecule type" value="Genomic_DNA"/>
</dbReference>
<organism evidence="2 3">
    <name type="scientific">Rhizobium freirei PRF 81</name>
    <dbReference type="NCBI Taxonomy" id="363754"/>
    <lineage>
        <taxon>Bacteria</taxon>
        <taxon>Pseudomonadati</taxon>
        <taxon>Pseudomonadota</taxon>
        <taxon>Alphaproteobacteria</taxon>
        <taxon>Hyphomicrobiales</taxon>
        <taxon>Rhizobiaceae</taxon>
        <taxon>Rhizobium/Agrobacterium group</taxon>
        <taxon>Rhizobium</taxon>
    </lineage>
</organism>
<feature type="compositionally biased region" description="Basic and acidic residues" evidence="1">
    <location>
        <begin position="204"/>
        <end position="241"/>
    </location>
</feature>
<gene>
    <name evidence="2" type="ORF">RHSP_42204</name>
</gene>
<protein>
    <submittedName>
        <fullName evidence="2">Uncharacterized protein</fullName>
    </submittedName>
</protein>
<reference evidence="2 3" key="1">
    <citation type="journal article" date="2012" name="BMC Genomics">
        <title>Genomic basis of broad host range and environmental adaptability of Rhizobium tropici CIAT 899 and Rhizobium sp. PRF 81 which are used in inoculants for common bean (Phaseolus vulgaris L.).</title>
        <authorList>
            <person name="Ormeno-Orrillo E."/>
            <person name="Menna P."/>
            <person name="Almeida L.G."/>
            <person name="Ollero F.J."/>
            <person name="Nicolas M.F."/>
            <person name="Pains Rodrigues E."/>
            <person name="Shigueyoshi Nakatani A."/>
            <person name="Silva Batista J.S."/>
            <person name="Oliveira Chueire L.M."/>
            <person name="Souza R.C."/>
            <person name="Ribeiro Vasconcelos A.T."/>
            <person name="Megias M."/>
            <person name="Hungria M."/>
            <person name="Martinez-Romero E."/>
        </authorList>
    </citation>
    <scope>NUCLEOTIDE SEQUENCE [LARGE SCALE GENOMIC DNA]</scope>
    <source>
        <strain evidence="2 3">PRF 81</strain>
    </source>
</reference>
<evidence type="ECO:0000256" key="1">
    <source>
        <dbReference type="SAM" id="MobiDB-lite"/>
    </source>
</evidence>
<sequence>MVFSPVPYRKRRRIGRCPLAGRLALPNQRRVNGMLTMRASLANRRPWRANGAAHTKRARTGVRAKSNPFAMKQAATGCSAMPGTLPRHRKLGSGIVVGGFAVRGEVEAFALGFRSDTQADDDIDDLVEDRRADAAPQDGGDDGGQLHRDLAAHGDAIGVADAAERGAGEDAGCDGSEDTADAVYAEDVGRIVIAELVLHDRDEEVAQRRDDEAHDDRAHRTGDTGSRRDGDETGNHARSAAEHGGLAAGEGFDQRPGDDGGCGCDEGVYGGEHRTAGSLKVRAGIEAEPADPEHGGADHGQCHGMRGHHVLAEADALADEQGADDAGNTGIDVNDGAACEVEGAHLEQHAVGIPDHMGDREVDEGRPQRAEEHGCAEFDAFGKSADDQGRRNGGESHLEQHEDEFRNDDALGESRRRGRGRDAREEHLRRAAPIGAGAAAEGEGIAIDDPEEHHDRADHGALHQDGKHVLRAHEAAIEQRKTRHEHEQHEDGGDEHEGGVALVRHRRCSSGGGGRRRSGFLCEGDSRRKQGRRKHTHPCQGGGKLGN</sequence>
<feature type="compositionally biased region" description="Basic residues" evidence="1">
    <location>
        <begin position="503"/>
        <end position="518"/>
    </location>
</feature>
<feature type="compositionally biased region" description="Basic and acidic residues" evidence="1">
    <location>
        <begin position="384"/>
        <end position="429"/>
    </location>
</feature>
<name>N6V170_9HYPH</name>
<evidence type="ECO:0000313" key="3">
    <source>
        <dbReference type="Proteomes" id="UP000012429"/>
    </source>
</evidence>
<feature type="region of interest" description="Disordered" evidence="1">
    <location>
        <begin position="204"/>
        <end position="259"/>
    </location>
</feature>
<keyword evidence="3" id="KW-1185">Reference proteome</keyword>
<feature type="compositionally biased region" description="Low complexity" evidence="1">
    <location>
        <begin position="242"/>
        <end position="251"/>
    </location>
</feature>
<comment type="caution">
    <text evidence="2">The sequence shown here is derived from an EMBL/GenBank/DDBJ whole genome shotgun (WGS) entry which is preliminary data.</text>
</comment>
<accession>N6V170</accession>